<feature type="transmembrane region" description="Helical" evidence="1">
    <location>
        <begin position="69"/>
        <end position="90"/>
    </location>
</feature>
<dbReference type="EMBL" id="UWJD01000002">
    <property type="protein sequence ID" value="VCT85028.1"/>
    <property type="molecule type" value="Genomic_DNA"/>
</dbReference>
<feature type="transmembrane region" description="Helical" evidence="1">
    <location>
        <begin position="97"/>
        <end position="121"/>
    </location>
</feature>
<name>A0A653ATB9_9CLOT</name>
<keyword evidence="1" id="KW-0812">Transmembrane</keyword>
<feature type="transmembrane region" description="Helical" evidence="1">
    <location>
        <begin position="6"/>
        <end position="23"/>
    </location>
</feature>
<dbReference type="Proteomes" id="UP000431451">
    <property type="component" value="Unassembled WGS sequence"/>
</dbReference>
<evidence type="ECO:0000256" key="1">
    <source>
        <dbReference type="SAM" id="Phobius"/>
    </source>
</evidence>
<gene>
    <name evidence="2" type="ORF">CNEONATNEC25_02629</name>
</gene>
<proteinExistence type="predicted"/>
<evidence type="ECO:0000313" key="2">
    <source>
        <dbReference type="EMBL" id="VCT85028.1"/>
    </source>
</evidence>
<dbReference type="RefSeq" id="WP_159116537.1">
    <property type="nucleotide sequence ID" value="NZ_UWJD01000002.1"/>
</dbReference>
<evidence type="ECO:0000313" key="3">
    <source>
        <dbReference type="Proteomes" id="UP000431451"/>
    </source>
</evidence>
<sequence length="131" mass="15015">MNIFILILNICILMLMVYIGVLYKYNSINRINKVLNLFIPIAMFFSGISDDNKRESNISNYVSFANKKISLTWITSGIVTLIFTIIGLLINNTNINYVSILLLEVEVTILVGVFVTIQFWMKNKLNEKINS</sequence>
<keyword evidence="1" id="KW-0472">Membrane</keyword>
<reference evidence="2 3" key="1">
    <citation type="submission" date="2018-06" db="EMBL/GenBank/DDBJ databases">
        <authorList>
            <consortium name="IHU Genomes"/>
        </authorList>
    </citation>
    <scope>NUCLEOTIDE SEQUENCE [LARGE SCALE GENOMIC DNA]</scope>
    <source>
        <strain evidence="2 3">NEC25</strain>
    </source>
</reference>
<protein>
    <submittedName>
        <fullName evidence="2">Uncharacterized protein</fullName>
    </submittedName>
</protein>
<dbReference type="AlphaFoldDB" id="A0A653ATB9"/>
<feature type="transmembrane region" description="Helical" evidence="1">
    <location>
        <begin position="30"/>
        <end position="49"/>
    </location>
</feature>
<organism evidence="2 3">
    <name type="scientific">Clostridium neonatale</name>
    <dbReference type="NCBI Taxonomy" id="137838"/>
    <lineage>
        <taxon>Bacteria</taxon>
        <taxon>Bacillati</taxon>
        <taxon>Bacillota</taxon>
        <taxon>Clostridia</taxon>
        <taxon>Eubacteriales</taxon>
        <taxon>Clostridiaceae</taxon>
        <taxon>Clostridium</taxon>
    </lineage>
</organism>
<keyword evidence="1" id="KW-1133">Transmembrane helix</keyword>
<accession>A0A653ATB9</accession>